<evidence type="ECO:0000313" key="2">
    <source>
        <dbReference type="Proteomes" id="UP000242181"/>
    </source>
</evidence>
<organism evidence="1 2">
    <name type="scientific">Zobellella taiwanensis</name>
    <dbReference type="NCBI Taxonomy" id="347535"/>
    <lineage>
        <taxon>Bacteria</taxon>
        <taxon>Pseudomonadati</taxon>
        <taxon>Pseudomonadota</taxon>
        <taxon>Gammaproteobacteria</taxon>
        <taxon>Aeromonadales</taxon>
        <taxon>Aeromonadaceae</taxon>
        <taxon>Zobellella</taxon>
    </lineage>
</organism>
<accession>A0A2P7R204</accession>
<dbReference type="OrthoDB" id="9769734at2"/>
<proteinExistence type="predicted"/>
<dbReference type="AlphaFoldDB" id="A0A2P7R204"/>
<dbReference type="EMBL" id="PXYH01000008">
    <property type="protein sequence ID" value="PSJ44250.1"/>
    <property type="molecule type" value="Genomic_DNA"/>
</dbReference>
<protein>
    <submittedName>
        <fullName evidence="1">BREX-3 system phosphatase PglZ</fullName>
    </submittedName>
</protein>
<keyword evidence="2" id="KW-1185">Reference proteome</keyword>
<dbReference type="Proteomes" id="UP000242181">
    <property type="component" value="Unassembled WGS sequence"/>
</dbReference>
<gene>
    <name evidence="1" type="primary">pglZ</name>
    <name evidence="1" type="ORF">C7I36_07660</name>
</gene>
<dbReference type="SUPFAM" id="SSF53649">
    <property type="entry name" value="Alkaline phosphatase-like"/>
    <property type="match status" value="1"/>
</dbReference>
<dbReference type="RefSeq" id="WP_106453130.1">
    <property type="nucleotide sequence ID" value="NZ_PXYH01000008.1"/>
</dbReference>
<sequence length="676" mass="76020">MTYLSKDNVAHRSTLLADRILKEFPSDLARLWIVADPDNVLLDEQVLAGLRERGFEVLPFEDSVAFRAEYEDRYRAAWEAGEPNAPSALVIQVRDSSTAELPWDYLRQARKVSLSLAELFPKLSYTVLRQLGSEILPSLFEVQARHATQAMGEAATKEFVLTHIYRVSPHLITRPEDLWRELLRLHYRETLLPQTLAEHIQQVLADRPVFASSPIAELFSNRSFALRVVQDAWYRYLKKLGLIGRRTAEPVAPDYIPQLDIPFEHHDIRAIVDSMFLDGTLHPLAIQGVPVSLPEWAKAGVVQDPAAMRNLVLEGIKSLSEELPGTTSSHRDWTHFARRLGEVISRFHSLDAVRADGLKADMKDLVARADSALQTWVQAHYADLPSLPAAKGPVMVHQVPRYLAMRRANGEEKIALVVFDGLAVDQWTQIRENLIQHAPRLMFDENACFAWLPTLTSISRQALFSGLRPREFAEHIETTSKEPQHWTRFWQDQGLRANEILYRKAIKRTDELPELQELLSNPALKVAGLVVDTVDEIIHGAVLGKRGVAAQINSWCESGFVDQLFAMLLDQGFHIYLTADHGNAEAVGIGRPNQGVASELRGERVRTYRSETMIAETETAIPDSFRLDIAGLPANFMPLFAGERGAFVPKGDQVVVHGGMSLEELIVPFVKVSYVN</sequence>
<comment type="caution">
    <text evidence="1">The sequence shown here is derived from an EMBL/GenBank/DDBJ whole genome shotgun (WGS) entry which is preliminary data.</text>
</comment>
<dbReference type="NCBIfam" id="NF033449">
    <property type="entry name" value="BREX_PglZ_3"/>
    <property type="match status" value="1"/>
</dbReference>
<evidence type="ECO:0000313" key="1">
    <source>
        <dbReference type="EMBL" id="PSJ44250.1"/>
    </source>
</evidence>
<dbReference type="InterPro" id="IPR017850">
    <property type="entry name" value="Alkaline_phosphatase_core_sf"/>
</dbReference>
<dbReference type="Pfam" id="PF08665">
    <property type="entry name" value="PglZ"/>
    <property type="match status" value="1"/>
</dbReference>
<name>A0A2P7R204_9GAMM</name>
<reference evidence="1 2" key="1">
    <citation type="submission" date="2018-03" db="EMBL/GenBank/DDBJ databases">
        <title>The draft genome of Zobellella taiwanensis JCM 13381.</title>
        <authorList>
            <person name="Liu L."/>
            <person name="Li L."/>
            <person name="Wang T."/>
            <person name="Zhang X."/>
            <person name="Liang L."/>
        </authorList>
    </citation>
    <scope>NUCLEOTIDE SEQUENCE [LARGE SCALE GENOMIC DNA]</scope>
    <source>
        <strain evidence="1 2">JCM 13381</strain>
    </source>
</reference>